<gene>
    <name evidence="8" type="ORF">DMC30DRAFT_415572</name>
</gene>
<dbReference type="STRING" id="5288.A0A5C5FZ41"/>
<dbReference type="Proteomes" id="UP000311382">
    <property type="component" value="Unassembled WGS sequence"/>
</dbReference>
<keyword evidence="3" id="KW-0863">Zinc-finger</keyword>
<keyword evidence="9" id="KW-1185">Reference proteome</keyword>
<protein>
    <recommendedName>
        <fullName evidence="10">RING-type domain-containing protein</fullName>
    </recommendedName>
</protein>
<name>A0A5C5FZ41_9BASI</name>
<evidence type="ECO:0000313" key="8">
    <source>
        <dbReference type="EMBL" id="TNY21925.1"/>
    </source>
</evidence>
<accession>A0A5C5FZ41</accession>
<evidence type="ECO:0000256" key="2">
    <source>
        <dbReference type="ARBA" id="ARBA00022723"/>
    </source>
</evidence>
<keyword evidence="7" id="KW-0472">Membrane</keyword>
<dbReference type="OrthoDB" id="9977870at2759"/>
<keyword evidence="5" id="KW-0862">Zinc</keyword>
<keyword evidence="7" id="KW-1133">Transmembrane helix</keyword>
<evidence type="ECO:0000256" key="7">
    <source>
        <dbReference type="SAM" id="Phobius"/>
    </source>
</evidence>
<evidence type="ECO:0000256" key="4">
    <source>
        <dbReference type="ARBA" id="ARBA00022786"/>
    </source>
</evidence>
<evidence type="ECO:0008006" key="10">
    <source>
        <dbReference type="Google" id="ProtNLM"/>
    </source>
</evidence>
<feature type="region of interest" description="Disordered" evidence="6">
    <location>
        <begin position="87"/>
        <end position="110"/>
    </location>
</feature>
<dbReference type="InterPro" id="IPR047546">
    <property type="entry name" value="Rcat_RBR_RNF216"/>
</dbReference>
<evidence type="ECO:0000256" key="6">
    <source>
        <dbReference type="SAM" id="MobiDB-lite"/>
    </source>
</evidence>
<comment type="pathway">
    <text evidence="1">Protein modification; protein ubiquitination.</text>
</comment>
<feature type="compositionally biased region" description="Low complexity" evidence="6">
    <location>
        <begin position="303"/>
        <end position="317"/>
    </location>
</feature>
<dbReference type="AlphaFoldDB" id="A0A5C5FZ41"/>
<evidence type="ECO:0000256" key="3">
    <source>
        <dbReference type="ARBA" id="ARBA00022771"/>
    </source>
</evidence>
<proteinExistence type="predicted"/>
<feature type="region of interest" description="Disordered" evidence="6">
    <location>
        <begin position="195"/>
        <end position="215"/>
    </location>
</feature>
<organism evidence="8 9">
    <name type="scientific">Rhodotorula diobovata</name>
    <dbReference type="NCBI Taxonomy" id="5288"/>
    <lineage>
        <taxon>Eukaryota</taxon>
        <taxon>Fungi</taxon>
        <taxon>Dikarya</taxon>
        <taxon>Basidiomycota</taxon>
        <taxon>Pucciniomycotina</taxon>
        <taxon>Microbotryomycetes</taxon>
        <taxon>Sporidiobolales</taxon>
        <taxon>Sporidiobolaceae</taxon>
        <taxon>Rhodotorula</taxon>
    </lineage>
</organism>
<dbReference type="Pfam" id="PF26200">
    <property type="entry name" value="Rcat_RNF216"/>
    <property type="match status" value="1"/>
</dbReference>
<feature type="region of interest" description="Disordered" evidence="6">
    <location>
        <begin position="302"/>
        <end position="335"/>
    </location>
</feature>
<dbReference type="PANTHER" id="PTHR22770:SF47">
    <property type="entry name" value="E3 UBIQUITIN-PROTEIN LIGASE RNF216"/>
    <property type="match status" value="1"/>
</dbReference>
<dbReference type="InterPro" id="IPR051628">
    <property type="entry name" value="LUBAC_E3_Ligases"/>
</dbReference>
<keyword evidence="2" id="KW-0479">Metal-binding</keyword>
<comment type="caution">
    <text evidence="8">The sequence shown here is derived from an EMBL/GenBank/DDBJ whole genome shotgun (WGS) entry which is preliminary data.</text>
</comment>
<dbReference type="PANTHER" id="PTHR22770">
    <property type="entry name" value="UBIQUITIN CONJUGATING ENZYME 7 INTERACTING PROTEIN-RELATED"/>
    <property type="match status" value="1"/>
</dbReference>
<feature type="transmembrane region" description="Helical" evidence="7">
    <location>
        <begin position="543"/>
        <end position="566"/>
    </location>
</feature>
<sequence>MPPTLERFPINPAASAAHSQLVVLFPHADPGFVEACIAHWLSQSPPPDPYTTSSPQAWTAQALVERRTAPEPGGIAEIPQVRKAFGRRSSGKAKAAAPPPPAAAAWRGPEGPRDDVALARNLALVRLHAMFPLVSIPDLRDVVLAQPHSVLFAAAETLIERSLTPSKRATQPVFGADLLEAAVSALSRFFSSGVNGDDATSNRARPSKKGKERALGALDTSTDPVLTPHDLFHCPAYESALVAHFESLFPALAPLSSAPIERVVHRESGSYASMRERLERAAAEIEDERDRPWWSRWIGGSAGSARASGSTTAMGASLKRRGLVGKSANSSGRREVDPLIRSEVEAYERAQLGPPPPHAVETAVEQSGSAGAPLVECQCCFSPVPYAATHLACCSDPVAPASPPSSSPDPSVPPHFFCRDCVKAYVRTFTFGGTPLPAIALETSALPCISAAGPSPCVRVFSRRELSQTLDRTLATALASQITSATLERLALPPSASSASGSKLLRCPFCPYAELADPLPGALARVFLPAWVAEPFPPSLAQILVTLTGSVVLLLLLLLAGILALVTPARRLERTYDALHPADAGLGQRSLLGLPERLLLAPHHLPALCASRAVNPSAPSLHVCRASVSASTATTEPASEQEQAEESLRLAVERAMSDAVKRDCGRCGAALQKETGNGACNKVVCRCGFIYCHSCRREIPSWQGYGHFCPHPRDPDRVRRPDEPTCDRCDKCSLWDEPDEGQRVRKAVEQARLTWAREHPAWAKKVDLETPVGFEPDAPEVGVYEWVADGYDALAQGAVRWMLSLDLR</sequence>
<keyword evidence="7" id="KW-0812">Transmembrane</keyword>
<reference evidence="8 9" key="1">
    <citation type="submission" date="2019-03" db="EMBL/GenBank/DDBJ databases">
        <title>Rhodosporidium diobovatum UCD-FST 08-225 genome sequencing, assembly, and annotation.</title>
        <authorList>
            <person name="Fakankun I.U."/>
            <person name="Fristensky B."/>
            <person name="Levin D.B."/>
        </authorList>
    </citation>
    <scope>NUCLEOTIDE SEQUENCE [LARGE SCALE GENOMIC DNA]</scope>
    <source>
        <strain evidence="8 9">UCD-FST 08-225</strain>
    </source>
</reference>
<feature type="compositionally biased region" description="Polar residues" evidence="6">
    <location>
        <begin position="195"/>
        <end position="204"/>
    </location>
</feature>
<evidence type="ECO:0000256" key="1">
    <source>
        <dbReference type="ARBA" id="ARBA00004906"/>
    </source>
</evidence>
<dbReference type="GO" id="GO:0008270">
    <property type="term" value="F:zinc ion binding"/>
    <property type="evidence" value="ECO:0007669"/>
    <property type="project" value="UniProtKB-KW"/>
</dbReference>
<dbReference type="SUPFAM" id="SSF57850">
    <property type="entry name" value="RING/U-box"/>
    <property type="match status" value="1"/>
</dbReference>
<dbReference type="CDD" id="cd20353">
    <property type="entry name" value="Rcat_RBR_RNF216"/>
    <property type="match status" value="1"/>
</dbReference>
<evidence type="ECO:0000313" key="9">
    <source>
        <dbReference type="Proteomes" id="UP000311382"/>
    </source>
</evidence>
<keyword evidence="4" id="KW-0833">Ubl conjugation pathway</keyword>
<dbReference type="EMBL" id="SOZI01000034">
    <property type="protein sequence ID" value="TNY21925.1"/>
    <property type="molecule type" value="Genomic_DNA"/>
</dbReference>
<evidence type="ECO:0000256" key="5">
    <source>
        <dbReference type="ARBA" id="ARBA00022833"/>
    </source>
</evidence>